<protein>
    <submittedName>
        <fullName evidence="1">Uncharacterized protein</fullName>
    </submittedName>
</protein>
<gene>
    <name evidence="1" type="ORF">ANSO36C_68200</name>
</gene>
<proteinExistence type="predicted"/>
<geneLocation type="plasmid" evidence="1 2">
    <name>pANSO36C</name>
</geneLocation>
<sequence length="171" mass="19415">MADDKTPPSEMIRVPTALIPVVRELSRLHRQGHTIALLQGLEELLSGFDSNIDIDVTPSSKSVLQLERKLESKLDAMTKKLELIERAISSNRYNSQPKQRKQANPYQQTQVELLALPPENLAPRLGLSPSSLAPEREKLTTKEFISWTRNRDPRGIGWEWNAKDGLYHPVK</sequence>
<evidence type="ECO:0000313" key="2">
    <source>
        <dbReference type="Proteomes" id="UP001055453"/>
    </source>
</evidence>
<dbReference type="EMBL" id="AP025735">
    <property type="protein sequence ID" value="BDI21018.1"/>
    <property type="molecule type" value="Genomic_DNA"/>
</dbReference>
<keyword evidence="1" id="KW-0614">Plasmid</keyword>
<organism evidence="1 2">
    <name type="scientific">Nostoc cf. commune SO-36</name>
    <dbReference type="NCBI Taxonomy" id="449208"/>
    <lineage>
        <taxon>Bacteria</taxon>
        <taxon>Bacillati</taxon>
        <taxon>Cyanobacteriota</taxon>
        <taxon>Cyanophyceae</taxon>
        <taxon>Nostocales</taxon>
        <taxon>Nostocaceae</taxon>
        <taxon>Nostoc</taxon>
    </lineage>
</organism>
<name>A0ABM7ZCL3_NOSCO</name>
<evidence type="ECO:0000313" key="1">
    <source>
        <dbReference type="EMBL" id="BDI21018.1"/>
    </source>
</evidence>
<dbReference type="Proteomes" id="UP001055453">
    <property type="component" value="Plasmid pANSO36C"/>
</dbReference>
<keyword evidence="2" id="KW-1185">Reference proteome</keyword>
<dbReference type="RefSeq" id="WP_251960977.1">
    <property type="nucleotide sequence ID" value="NZ_AP025735.1"/>
</dbReference>
<reference evidence="1" key="1">
    <citation type="submission" date="2022-04" db="EMBL/GenBank/DDBJ databases">
        <title>Complete genome sequence of a cyanobacterium, Nostoc sp. SO-36, isolated in Antarctica.</title>
        <authorList>
            <person name="Kanesaki Y."/>
            <person name="Effendi D."/>
            <person name="Sakamoto T."/>
            <person name="Ohtani S."/>
            <person name="Awai K."/>
        </authorList>
    </citation>
    <scope>NUCLEOTIDE SEQUENCE</scope>
    <source>
        <strain evidence="1">SO-36</strain>
        <plasmid evidence="1">pANSO36C</plasmid>
    </source>
</reference>
<accession>A0ABM7ZCL3</accession>